<evidence type="ECO:0000256" key="5">
    <source>
        <dbReference type="ARBA" id="ARBA00023136"/>
    </source>
</evidence>
<feature type="transmembrane region" description="Helical" evidence="6">
    <location>
        <begin position="203"/>
        <end position="221"/>
    </location>
</feature>
<dbReference type="Pfam" id="PF00909">
    <property type="entry name" value="Ammonium_transp"/>
    <property type="match status" value="1"/>
</dbReference>
<feature type="transmembrane region" description="Helical" evidence="6">
    <location>
        <begin position="291"/>
        <end position="310"/>
    </location>
</feature>
<keyword evidence="9" id="KW-1185">Reference proteome</keyword>
<keyword evidence="3 6" id="KW-0812">Transmembrane</keyword>
<comment type="similarity">
    <text evidence="2">Belongs to the ammonium transporter (TC 2.A.49) family. Rh subfamily.</text>
</comment>
<evidence type="ECO:0000313" key="8">
    <source>
        <dbReference type="Ensembl" id="ENSCHIP00000031997.1"/>
    </source>
</evidence>
<dbReference type="InterPro" id="IPR002229">
    <property type="entry name" value="RhesusRHD"/>
</dbReference>
<evidence type="ECO:0000256" key="4">
    <source>
        <dbReference type="ARBA" id="ARBA00022989"/>
    </source>
</evidence>
<dbReference type="InterPro" id="IPR029020">
    <property type="entry name" value="Ammonium/urea_transptr"/>
</dbReference>
<feature type="domain" description="Ammonium transporter AmtB-like" evidence="7">
    <location>
        <begin position="20"/>
        <end position="396"/>
    </location>
</feature>
<evidence type="ECO:0000313" key="9">
    <source>
        <dbReference type="Proteomes" id="UP000291000"/>
    </source>
</evidence>
<reference evidence="8" key="2">
    <citation type="submission" date="2025-08" db="UniProtKB">
        <authorList>
            <consortium name="Ensembl"/>
        </authorList>
    </citation>
    <scope>IDENTIFICATION</scope>
</reference>
<dbReference type="PANTHER" id="PTHR11730:SF43">
    <property type="entry name" value="BLOOD GROUP RH(CE) POLYPEPTIDE-RELATED"/>
    <property type="match status" value="1"/>
</dbReference>
<feature type="transmembrane region" description="Helical" evidence="6">
    <location>
        <begin position="331"/>
        <end position="350"/>
    </location>
</feature>
<dbReference type="STRING" id="9925.ENSCHIP00000031997"/>
<feature type="transmembrane region" description="Helical" evidence="6">
    <location>
        <begin position="52"/>
        <end position="70"/>
    </location>
</feature>
<sequence length="418" mass="46321">MGSKYQESVRVWLPLWALMLEVVSIVLFFFFTSYSASVSEQKKLLRNYRADFQDVFIMATLGFGFLNTSLRRHCWSSIAFNLFLLALGVQLAVLLDGLLVELSLRKMVIDMPRILRATMSATSVLISAGVVLGKVNLLQLVIMTLIEVTAFSATRLVGMNYLDMDNHVSMMYIHMFAAYFGLTVVCCLQKPLPNASEDKDQTATSPSLFTMLGTLFLWMFWPSFNSALLDIAEERKMAVFNTYYALAVSTVTAILMSALVHPTGKINMTHIHNAALAGGVVVGAPSNLIHYPWLAMVLGFLAGMISIGGVKYLQACLQRTLELHDTYGVHYTFGLPGLLGGIVNIVLMALQAQGIDESTRGYQVLIDFGALGFTIIMGVTSGLLTGLLLNLNIWKSTHKVHYFDDQSFWKFPRLAVGY</sequence>
<comment type="subcellular location">
    <subcellularLocation>
        <location evidence="1">Membrane</location>
        <topology evidence="1">Multi-pass membrane protein</topology>
    </subcellularLocation>
</comment>
<dbReference type="GO" id="GO:0008519">
    <property type="term" value="F:ammonium channel activity"/>
    <property type="evidence" value="ECO:0007669"/>
    <property type="project" value="InterPro"/>
</dbReference>
<organism evidence="8 9">
    <name type="scientific">Capra hircus</name>
    <name type="common">Goat</name>
    <dbReference type="NCBI Taxonomy" id="9925"/>
    <lineage>
        <taxon>Eukaryota</taxon>
        <taxon>Metazoa</taxon>
        <taxon>Chordata</taxon>
        <taxon>Craniata</taxon>
        <taxon>Vertebrata</taxon>
        <taxon>Euteleostomi</taxon>
        <taxon>Mammalia</taxon>
        <taxon>Eutheria</taxon>
        <taxon>Laurasiatheria</taxon>
        <taxon>Artiodactyla</taxon>
        <taxon>Ruminantia</taxon>
        <taxon>Pecora</taxon>
        <taxon>Bovidae</taxon>
        <taxon>Caprinae</taxon>
        <taxon>Capra</taxon>
    </lineage>
</organism>
<gene>
    <name evidence="8" type="primary">RHCE</name>
</gene>
<dbReference type="AlphaFoldDB" id="A0A452G629"/>
<keyword evidence="4 6" id="KW-1133">Transmembrane helix</keyword>
<evidence type="ECO:0000259" key="7">
    <source>
        <dbReference type="Pfam" id="PF00909"/>
    </source>
</evidence>
<evidence type="ECO:0000256" key="3">
    <source>
        <dbReference type="ARBA" id="ARBA00022692"/>
    </source>
</evidence>
<dbReference type="GO" id="GO:0005886">
    <property type="term" value="C:plasma membrane"/>
    <property type="evidence" value="ECO:0007669"/>
    <property type="project" value="InterPro"/>
</dbReference>
<evidence type="ECO:0000256" key="6">
    <source>
        <dbReference type="SAM" id="Phobius"/>
    </source>
</evidence>
<dbReference type="Bgee" id="ENSCHIG00000026132">
    <property type="expression patterns" value="Expressed in skin of neck"/>
</dbReference>
<feature type="transmembrane region" description="Helical" evidence="6">
    <location>
        <begin position="242"/>
        <end position="260"/>
    </location>
</feature>
<dbReference type="Gene3D" id="1.10.3430.10">
    <property type="entry name" value="Ammonium transporter AmtB like domains"/>
    <property type="match status" value="1"/>
</dbReference>
<dbReference type="FunFam" id="1.10.3430.10:FF:000009">
    <property type="entry name" value="Blood group Rh(D) polypeptide"/>
    <property type="match status" value="1"/>
</dbReference>
<accession>A0A452G629</accession>
<keyword evidence="5 6" id="KW-0472">Membrane</keyword>
<reference evidence="8 9" key="1">
    <citation type="submission" date="2016-04" db="EMBL/GenBank/DDBJ databases">
        <title>Polished mammalian reference genomes with single-molecule sequencing and chromosome conformation capture applied to the Capra hircus genome.</title>
        <authorList>
            <person name="Bickhart D.M."/>
            <person name="Koren S."/>
            <person name="Rosen B."/>
            <person name="Hastie A."/>
            <person name="Liachko I."/>
            <person name="Sullivan S.T."/>
            <person name="Burton J."/>
            <person name="Sayre B.L."/>
            <person name="Huson H.J."/>
            <person name="Lee J."/>
            <person name="Lam E."/>
            <person name="Kelley C.M."/>
            <person name="Hutchison J.L."/>
            <person name="Zhou Y."/>
            <person name="Sun J."/>
            <person name="Crisa A."/>
            <person name="Schwartz J.C."/>
            <person name="Hammond J.A."/>
            <person name="Schroeder S.G."/>
            <person name="Liu G.E."/>
            <person name="Dunham M."/>
            <person name="Shendure J."/>
            <person name="Sonstegard T.S."/>
            <person name="Phillippy A.M."/>
            <person name="Van Tassell C.P."/>
            <person name="Smith T.P."/>
        </authorList>
    </citation>
    <scope>NUCLEOTIDE SEQUENCE [LARGE SCALE GENOMIC DNA]</scope>
</reference>
<dbReference type="Ensembl" id="ENSCHIT00000039872.1">
    <property type="protein sequence ID" value="ENSCHIP00000031997.1"/>
    <property type="gene ID" value="ENSCHIG00000026132.1"/>
</dbReference>
<evidence type="ECO:0000256" key="1">
    <source>
        <dbReference type="ARBA" id="ARBA00004141"/>
    </source>
</evidence>
<proteinExistence type="inferred from homology"/>
<feature type="transmembrane region" description="Helical" evidence="6">
    <location>
        <begin position="170"/>
        <end position="191"/>
    </location>
</feature>
<evidence type="ECO:0000256" key="2">
    <source>
        <dbReference type="ARBA" id="ARBA00011036"/>
    </source>
</evidence>
<dbReference type="EMBL" id="LWLT01000002">
    <property type="status" value="NOT_ANNOTATED_CDS"/>
    <property type="molecule type" value="Genomic_DNA"/>
</dbReference>
<dbReference type="SUPFAM" id="SSF111352">
    <property type="entry name" value="Ammonium transporter"/>
    <property type="match status" value="1"/>
</dbReference>
<dbReference type="Proteomes" id="UP000291000">
    <property type="component" value="Chromosome 2"/>
</dbReference>
<feature type="transmembrane region" description="Helical" evidence="6">
    <location>
        <begin position="82"/>
        <end position="102"/>
    </location>
</feature>
<feature type="transmembrane region" description="Helical" evidence="6">
    <location>
        <begin position="370"/>
        <end position="391"/>
    </location>
</feature>
<dbReference type="InterPro" id="IPR024041">
    <property type="entry name" value="NH4_transpt_AmtB-like_dom"/>
</dbReference>
<feature type="transmembrane region" description="Helical" evidence="6">
    <location>
        <begin position="12"/>
        <end position="31"/>
    </location>
</feature>
<dbReference type="PANTHER" id="PTHR11730">
    <property type="entry name" value="AMMONIUM TRANSPORTER"/>
    <property type="match status" value="1"/>
</dbReference>
<dbReference type="OMA" id="IHVFATY"/>
<name>A0A452G629_CAPHI</name>
<dbReference type="GeneTree" id="ENSGT00950000182844"/>
<protein>
    <submittedName>
        <fullName evidence="8">Rh blood group CcEe antigens</fullName>
    </submittedName>
</protein>
<dbReference type="GO" id="GO:0097272">
    <property type="term" value="P:ammonium homeostasis"/>
    <property type="evidence" value="ECO:0007669"/>
    <property type="project" value="TreeGrafter"/>
</dbReference>
<reference evidence="8" key="3">
    <citation type="submission" date="2025-09" db="UniProtKB">
        <authorList>
            <consortium name="Ensembl"/>
        </authorList>
    </citation>
    <scope>IDENTIFICATION</scope>
</reference>
<feature type="transmembrane region" description="Helical" evidence="6">
    <location>
        <begin position="138"/>
        <end position="158"/>
    </location>
</feature>
<dbReference type="PRINTS" id="PR00342">
    <property type="entry name" value="RHESUSRHD"/>
</dbReference>